<evidence type="ECO:0000256" key="10">
    <source>
        <dbReference type="ARBA" id="ARBA00022679"/>
    </source>
</evidence>
<comment type="function">
    <text evidence="18">Involved in the first step of essential amino acids lysine, threonine, methionine and isoleucine synthesis via the aspartate-family pathway.</text>
</comment>
<dbReference type="InterPro" id="IPR042199">
    <property type="entry name" value="AsparK_Bifunc_asparK/hSer_DH"/>
</dbReference>
<dbReference type="InterPro" id="IPR045865">
    <property type="entry name" value="ACT-like_dom_sf"/>
</dbReference>
<dbReference type="Pfam" id="PF22468">
    <property type="entry name" value="ACT_9"/>
    <property type="match status" value="2"/>
</dbReference>
<dbReference type="InterPro" id="IPR054352">
    <property type="entry name" value="ACT_Aspartokinase"/>
</dbReference>
<dbReference type="GO" id="GO:0004072">
    <property type="term" value="F:aspartate kinase activity"/>
    <property type="evidence" value="ECO:0007669"/>
    <property type="project" value="UniProtKB-EC"/>
</dbReference>
<dbReference type="InterPro" id="IPR001048">
    <property type="entry name" value="Asp/Glu/Uridylate_kinase"/>
</dbReference>
<reference evidence="21" key="2">
    <citation type="journal article" date="2022" name="Hortic Res">
        <title>The genome of Dioscorea zingiberensis sheds light on the biosynthesis, origin and evolution of the medicinally important diosgenin saponins.</title>
        <authorList>
            <person name="Li Y."/>
            <person name="Tan C."/>
            <person name="Li Z."/>
            <person name="Guo J."/>
            <person name="Li S."/>
            <person name="Chen X."/>
            <person name="Wang C."/>
            <person name="Dai X."/>
            <person name="Yang H."/>
            <person name="Song W."/>
            <person name="Hou L."/>
            <person name="Xu J."/>
            <person name="Tong Z."/>
            <person name="Xu A."/>
            <person name="Yuan X."/>
            <person name="Wang W."/>
            <person name="Yang Q."/>
            <person name="Chen L."/>
            <person name="Sun Z."/>
            <person name="Wang K."/>
            <person name="Pan B."/>
            <person name="Chen J."/>
            <person name="Bao Y."/>
            <person name="Liu F."/>
            <person name="Qi X."/>
            <person name="Gang D.R."/>
            <person name="Wen J."/>
            <person name="Li J."/>
        </authorList>
    </citation>
    <scope>NUCLEOTIDE SEQUENCE</scope>
    <source>
        <strain evidence="21">Dzin_1.0</strain>
    </source>
</reference>
<evidence type="ECO:0000256" key="14">
    <source>
        <dbReference type="ARBA" id="ARBA00022777"/>
    </source>
</evidence>
<name>A0A9D5HAQ0_9LILI</name>
<organism evidence="21 22">
    <name type="scientific">Dioscorea zingiberensis</name>
    <dbReference type="NCBI Taxonomy" id="325984"/>
    <lineage>
        <taxon>Eukaryota</taxon>
        <taxon>Viridiplantae</taxon>
        <taxon>Streptophyta</taxon>
        <taxon>Embryophyta</taxon>
        <taxon>Tracheophyta</taxon>
        <taxon>Spermatophyta</taxon>
        <taxon>Magnoliopsida</taxon>
        <taxon>Liliopsida</taxon>
        <taxon>Dioscoreales</taxon>
        <taxon>Dioscoreaceae</taxon>
        <taxon>Dioscorea</taxon>
    </lineage>
</organism>
<evidence type="ECO:0000256" key="6">
    <source>
        <dbReference type="ARBA" id="ARBA00013059"/>
    </source>
</evidence>
<evidence type="ECO:0000313" key="22">
    <source>
        <dbReference type="Proteomes" id="UP001085076"/>
    </source>
</evidence>
<gene>
    <name evidence="21" type="ORF">J5N97_022135</name>
</gene>
<evidence type="ECO:0000256" key="18">
    <source>
        <dbReference type="ARBA" id="ARBA00056387"/>
    </source>
</evidence>
<comment type="pathway">
    <text evidence="4 19">Amino-acid biosynthesis; L-threonine biosynthesis; L-threonine from L-aspartate: step 1/5.</text>
</comment>
<evidence type="ECO:0000259" key="20">
    <source>
        <dbReference type="PROSITE" id="PS51671"/>
    </source>
</evidence>
<dbReference type="Gene3D" id="1.20.120.1320">
    <property type="entry name" value="Aspartokinase, catalytic domain"/>
    <property type="match status" value="1"/>
</dbReference>
<keyword evidence="22" id="KW-1185">Reference proteome</keyword>
<dbReference type="Pfam" id="PF00696">
    <property type="entry name" value="AA_kinase"/>
    <property type="match status" value="1"/>
</dbReference>
<dbReference type="FunFam" id="3.30.70.260:FF:000016">
    <property type="entry name" value="Aspartokinase"/>
    <property type="match status" value="1"/>
</dbReference>
<keyword evidence="14" id="KW-0418">Kinase</keyword>
<comment type="catalytic activity">
    <reaction evidence="17">
        <text>L-aspartate + ATP = 4-phospho-L-aspartate + ADP</text>
        <dbReference type="Rhea" id="RHEA:23776"/>
        <dbReference type="ChEBI" id="CHEBI:29991"/>
        <dbReference type="ChEBI" id="CHEBI:30616"/>
        <dbReference type="ChEBI" id="CHEBI:57535"/>
        <dbReference type="ChEBI" id="CHEBI:456216"/>
        <dbReference type="EC" id="2.7.2.4"/>
    </reaction>
</comment>
<evidence type="ECO:0000256" key="1">
    <source>
        <dbReference type="ARBA" id="ARBA00004229"/>
    </source>
</evidence>
<evidence type="ECO:0000256" key="16">
    <source>
        <dbReference type="ARBA" id="ARBA00022946"/>
    </source>
</evidence>
<evidence type="ECO:0000256" key="4">
    <source>
        <dbReference type="ARBA" id="ARBA00005139"/>
    </source>
</evidence>
<dbReference type="InterPro" id="IPR041746">
    <property type="entry name" value="AK-LysC-like"/>
</dbReference>
<evidence type="ECO:0000256" key="13">
    <source>
        <dbReference type="ARBA" id="ARBA00022741"/>
    </source>
</evidence>
<comment type="similarity">
    <text evidence="5">Belongs to the aspartokinase family.</text>
</comment>
<evidence type="ECO:0000313" key="21">
    <source>
        <dbReference type="EMBL" id="KAJ0969258.1"/>
    </source>
</evidence>
<keyword evidence="9" id="KW-0934">Plastid</keyword>
<evidence type="ECO:0000256" key="7">
    <source>
        <dbReference type="ARBA" id="ARBA00022528"/>
    </source>
</evidence>
<comment type="pathway">
    <text evidence="3 19">Amino-acid biosynthesis; L-methionine biosynthesis via de novo pathway; L-homoserine from L-aspartate: step 1/3.</text>
</comment>
<dbReference type="GO" id="GO:0005524">
    <property type="term" value="F:ATP binding"/>
    <property type="evidence" value="ECO:0007669"/>
    <property type="project" value="UniProtKB-KW"/>
</dbReference>
<dbReference type="InterPro" id="IPR047896">
    <property type="entry name" value="AK1_ACT_1"/>
</dbReference>
<dbReference type="PANTHER" id="PTHR21499">
    <property type="entry name" value="ASPARTATE KINASE"/>
    <property type="match status" value="1"/>
</dbReference>
<evidence type="ECO:0000256" key="11">
    <source>
        <dbReference type="ARBA" id="ARBA00022697"/>
    </source>
</evidence>
<dbReference type="FunFam" id="3.40.1160.10:FF:000012">
    <property type="entry name" value="Aspartokinase"/>
    <property type="match status" value="1"/>
</dbReference>
<dbReference type="FunFam" id="3.30.70.260:FF:000020">
    <property type="entry name" value="Aspartokinase 1"/>
    <property type="match status" value="1"/>
</dbReference>
<dbReference type="CDD" id="cd04933">
    <property type="entry name" value="ACT_AK1-AT_1"/>
    <property type="match status" value="1"/>
</dbReference>
<dbReference type="GO" id="GO:0009089">
    <property type="term" value="P:lysine biosynthetic process via diaminopimelate"/>
    <property type="evidence" value="ECO:0007669"/>
    <property type="project" value="TreeGrafter"/>
</dbReference>
<keyword evidence="12" id="KW-0677">Repeat</keyword>
<evidence type="ECO:0000256" key="19">
    <source>
        <dbReference type="RuleBase" id="RU004249"/>
    </source>
</evidence>
<comment type="caution">
    <text evidence="21">The sequence shown here is derived from an EMBL/GenBank/DDBJ whole genome shotgun (WGS) entry which is preliminary data.</text>
</comment>
<dbReference type="CDD" id="cd04244">
    <property type="entry name" value="AAK_AK-LysC-like"/>
    <property type="match status" value="1"/>
</dbReference>
<dbReference type="NCBIfam" id="TIGR00657">
    <property type="entry name" value="asp_kinases"/>
    <property type="match status" value="1"/>
</dbReference>
<dbReference type="GO" id="GO:0009088">
    <property type="term" value="P:threonine biosynthetic process"/>
    <property type="evidence" value="ECO:0007669"/>
    <property type="project" value="UniProtKB-KW"/>
</dbReference>
<feature type="domain" description="ACT" evidence="20">
    <location>
        <begin position="486"/>
        <end position="559"/>
    </location>
</feature>
<dbReference type="PROSITE" id="PS51671">
    <property type="entry name" value="ACT"/>
    <property type="match status" value="2"/>
</dbReference>
<dbReference type="PROSITE" id="PS00324">
    <property type="entry name" value="ASPARTOKINASE"/>
    <property type="match status" value="1"/>
</dbReference>
<dbReference type="GO" id="GO:0009090">
    <property type="term" value="P:homoserine biosynthetic process"/>
    <property type="evidence" value="ECO:0007669"/>
    <property type="project" value="TreeGrafter"/>
</dbReference>
<keyword evidence="10" id="KW-0808">Transferase</keyword>
<evidence type="ECO:0000256" key="15">
    <source>
        <dbReference type="ARBA" id="ARBA00022840"/>
    </source>
</evidence>
<proteinExistence type="inferred from homology"/>
<dbReference type="SUPFAM" id="SSF55021">
    <property type="entry name" value="ACT-like"/>
    <property type="match status" value="2"/>
</dbReference>
<dbReference type="FunFam" id="1.20.120.1320:FF:000001">
    <property type="entry name" value="Aspartokinase"/>
    <property type="match status" value="1"/>
</dbReference>
<dbReference type="InterPro" id="IPR018042">
    <property type="entry name" value="Aspartate_kinase_CS"/>
</dbReference>
<keyword evidence="15" id="KW-0067">ATP-binding</keyword>
<dbReference type="SUPFAM" id="SSF53633">
    <property type="entry name" value="Carbamate kinase-like"/>
    <property type="match status" value="1"/>
</dbReference>
<reference evidence="21" key="1">
    <citation type="submission" date="2021-03" db="EMBL/GenBank/DDBJ databases">
        <authorList>
            <person name="Li Z."/>
            <person name="Yang C."/>
        </authorList>
    </citation>
    <scope>NUCLEOTIDE SEQUENCE</scope>
    <source>
        <strain evidence="21">Dzin_1.0</strain>
        <tissue evidence="21">Leaf</tissue>
    </source>
</reference>
<dbReference type="EC" id="2.7.2.4" evidence="6"/>
<evidence type="ECO:0000256" key="2">
    <source>
        <dbReference type="ARBA" id="ARBA00004766"/>
    </source>
</evidence>
<dbReference type="PANTHER" id="PTHR21499:SF59">
    <property type="entry name" value="ASPARTOKINASE"/>
    <property type="match status" value="1"/>
</dbReference>
<dbReference type="Gene3D" id="3.40.1160.10">
    <property type="entry name" value="Acetylglutamate kinase-like"/>
    <property type="match status" value="1"/>
</dbReference>
<evidence type="ECO:0000256" key="9">
    <source>
        <dbReference type="ARBA" id="ARBA00022640"/>
    </source>
</evidence>
<evidence type="ECO:0000256" key="3">
    <source>
        <dbReference type="ARBA" id="ARBA00004986"/>
    </source>
</evidence>
<evidence type="ECO:0000256" key="5">
    <source>
        <dbReference type="ARBA" id="ARBA00010122"/>
    </source>
</evidence>
<dbReference type="Proteomes" id="UP001085076">
    <property type="component" value="Miscellaneous, Linkage group lg06"/>
</dbReference>
<evidence type="ECO:0000256" key="17">
    <source>
        <dbReference type="ARBA" id="ARBA00047872"/>
    </source>
</evidence>
<dbReference type="InterPro" id="IPR036393">
    <property type="entry name" value="AceGlu_kinase-like_sf"/>
</dbReference>
<evidence type="ECO:0000256" key="12">
    <source>
        <dbReference type="ARBA" id="ARBA00022737"/>
    </source>
</evidence>
<dbReference type="Gene3D" id="3.30.70.260">
    <property type="match status" value="2"/>
</dbReference>
<keyword evidence="8 19" id="KW-0028">Amino-acid biosynthesis</keyword>
<dbReference type="InterPro" id="IPR001341">
    <property type="entry name" value="Asp_kinase"/>
</dbReference>
<keyword evidence="7" id="KW-0150">Chloroplast</keyword>
<dbReference type="GO" id="GO:0005829">
    <property type="term" value="C:cytosol"/>
    <property type="evidence" value="ECO:0007669"/>
    <property type="project" value="TreeGrafter"/>
</dbReference>
<evidence type="ECO:0000256" key="8">
    <source>
        <dbReference type="ARBA" id="ARBA00022605"/>
    </source>
</evidence>
<comment type="subcellular location">
    <subcellularLocation>
        <location evidence="1">Plastid</location>
        <location evidence="1">Chloroplast</location>
    </subcellularLocation>
</comment>
<keyword evidence="11" id="KW-0791">Threonine biosynthesis</keyword>
<comment type="pathway">
    <text evidence="2 19">Amino-acid biosynthesis; L-lysine biosynthesis via DAP pathway; (S)-tetrahydrodipicolinate from L-aspartate: step 1/4.</text>
</comment>
<feature type="domain" description="ACT" evidence="20">
    <location>
        <begin position="408"/>
        <end position="484"/>
    </location>
</feature>
<dbReference type="InterPro" id="IPR002912">
    <property type="entry name" value="ACT_dom"/>
</dbReference>
<dbReference type="OrthoDB" id="4323675at2759"/>
<accession>A0A9D5HAQ0</accession>
<keyword evidence="16" id="KW-0809">Transit peptide</keyword>
<keyword evidence="13" id="KW-0547">Nucleotide-binding</keyword>
<protein>
    <recommendedName>
        <fullName evidence="6">aspartate kinase</fullName>
        <ecNumber evidence="6">2.7.2.4</ecNumber>
    </recommendedName>
</protein>
<dbReference type="EMBL" id="JAGGNH010000006">
    <property type="protein sequence ID" value="KAJ0969258.1"/>
    <property type="molecule type" value="Genomic_DNA"/>
</dbReference>
<dbReference type="GO" id="GO:0009570">
    <property type="term" value="C:chloroplast stroma"/>
    <property type="evidence" value="ECO:0007669"/>
    <property type="project" value="TreeGrafter"/>
</dbReference>
<dbReference type="AlphaFoldDB" id="A0A9D5HAQ0"/>
<sequence length="565" mass="62165">MATAMQFVARAHSAGLVRDSPTFLGFSRSSWNGYGFEASVRFRSKRREDKWGSTRGLKVSCERVAAPMVEKNEKNELERRDLKENAKQLSVVMKFGGSSVASAERMKEVANLILSFPEERPVIVLSAMGKTTNKLLLAGEQAVSCGVSNVSEIEELSFIKELHLKTVEELGIDHSIVSGFLDQLEQLLKGIAMMKELTLRTRDYLVSFGECMSTRIFAAYLNKIGAKARQYDAFDVGFITTDDFTNADILEATYPAVAKRLSSDWVDDPAIPVVTGFLGKGWKSCAVTTLGRGGSDLTATTIGKALGLREIQVWKDVDGVLTCDPNIYPKAEPVPYLTFEEAAELAFFGAQVLHPQSMRPAREGDIPVRVKNSYNPQAPGTLITKQRDMSKAVLTSIVLKSNITMLDIVSTRMLGQYGFLAKVFSTFEDLGISVDCVATSEVSISLTLDPSKLWSRELIQQELDHVVEELEKIAVVRLLQNRSIISLIGNVQRSSLILEKAFNVLRQTGVNVQMISQGASKVNISMVVHDSEAKQCVRALHSAFFESEVDADLQNGSPMVPTSVN</sequence>